<proteinExistence type="predicted"/>
<evidence type="ECO:0000256" key="1">
    <source>
        <dbReference type="SAM" id="MobiDB-lite"/>
    </source>
</evidence>
<sequence length="97" mass="11141">STPSPTIHVHVLLELGCWHYGNVGKILSRYRRFGERQIGSLTQYGDPRLKCEAFPPNFKCMENLEMFKVKSEQGRTTQTKNKAKQIRQQDSVSSLLT</sequence>
<evidence type="ECO:0000313" key="2">
    <source>
        <dbReference type="EMBL" id="KZS21423.1"/>
    </source>
</evidence>
<dbReference type="Proteomes" id="UP000076858">
    <property type="component" value="Unassembled WGS sequence"/>
</dbReference>
<feature type="region of interest" description="Disordered" evidence="1">
    <location>
        <begin position="71"/>
        <end position="97"/>
    </location>
</feature>
<gene>
    <name evidence="2" type="ORF">APZ42_011371</name>
</gene>
<organism evidence="2 3">
    <name type="scientific">Daphnia magna</name>
    <dbReference type="NCBI Taxonomy" id="35525"/>
    <lineage>
        <taxon>Eukaryota</taxon>
        <taxon>Metazoa</taxon>
        <taxon>Ecdysozoa</taxon>
        <taxon>Arthropoda</taxon>
        <taxon>Crustacea</taxon>
        <taxon>Branchiopoda</taxon>
        <taxon>Diplostraca</taxon>
        <taxon>Cladocera</taxon>
        <taxon>Anomopoda</taxon>
        <taxon>Daphniidae</taxon>
        <taxon>Daphnia</taxon>
    </lineage>
</organism>
<accession>A0A162SLM8</accession>
<comment type="caution">
    <text evidence="2">The sequence shown here is derived from an EMBL/GenBank/DDBJ whole genome shotgun (WGS) entry which is preliminary data.</text>
</comment>
<reference evidence="2 3" key="1">
    <citation type="submission" date="2016-03" db="EMBL/GenBank/DDBJ databases">
        <title>EvidentialGene: Evidence-directed Construction of Genes on Genomes.</title>
        <authorList>
            <person name="Gilbert D.G."/>
            <person name="Choi J.-H."/>
            <person name="Mockaitis K."/>
            <person name="Colbourne J."/>
            <person name="Pfrender M."/>
        </authorList>
    </citation>
    <scope>NUCLEOTIDE SEQUENCE [LARGE SCALE GENOMIC DNA]</scope>
    <source>
        <strain evidence="2 3">Xinb3</strain>
        <tissue evidence="2">Complete organism</tissue>
    </source>
</reference>
<keyword evidence="3" id="KW-1185">Reference proteome</keyword>
<feature type="compositionally biased region" description="Polar residues" evidence="1">
    <location>
        <begin position="74"/>
        <end position="97"/>
    </location>
</feature>
<evidence type="ECO:0000313" key="3">
    <source>
        <dbReference type="Proteomes" id="UP000076858"/>
    </source>
</evidence>
<protein>
    <submittedName>
        <fullName evidence="2">Uncharacterized protein</fullName>
    </submittedName>
</protein>
<feature type="non-terminal residue" evidence="2">
    <location>
        <position position="1"/>
    </location>
</feature>
<name>A0A162SLM8_9CRUS</name>
<dbReference type="AlphaFoldDB" id="A0A162SLM8"/>
<dbReference type="EMBL" id="LRGB01000024">
    <property type="protein sequence ID" value="KZS21423.1"/>
    <property type="molecule type" value="Genomic_DNA"/>
</dbReference>